<evidence type="ECO:0000313" key="1">
    <source>
        <dbReference type="EMBL" id="WDC81197.1"/>
    </source>
</evidence>
<organism evidence="1 2">
    <name type="scientific">Ligilactobacillus ruminis</name>
    <dbReference type="NCBI Taxonomy" id="1623"/>
    <lineage>
        <taxon>Bacteria</taxon>
        <taxon>Bacillati</taxon>
        <taxon>Bacillota</taxon>
        <taxon>Bacilli</taxon>
        <taxon>Lactobacillales</taxon>
        <taxon>Lactobacillaceae</taxon>
        <taxon>Ligilactobacillus</taxon>
    </lineage>
</organism>
<dbReference type="EMBL" id="CP117692">
    <property type="protein sequence ID" value="WDC81197.1"/>
    <property type="molecule type" value="Genomic_DNA"/>
</dbReference>
<evidence type="ECO:0000313" key="2">
    <source>
        <dbReference type="Proteomes" id="UP001222683"/>
    </source>
</evidence>
<reference evidence="1" key="1">
    <citation type="submission" date="2023-02" db="EMBL/GenBank/DDBJ databases">
        <title>Complete genome sequence of Lactobacillus ruminis CACC888 isolated from Pig feces.</title>
        <authorList>
            <person name="Park S."/>
            <person name="Park M.A."/>
            <person name="Kim D.-H."/>
            <person name="Kim Y."/>
        </authorList>
    </citation>
    <scope>NUCLEOTIDE SEQUENCE</scope>
    <source>
        <strain evidence="1">CACC888</strain>
    </source>
</reference>
<dbReference type="Proteomes" id="UP001222683">
    <property type="component" value="Chromosome"/>
</dbReference>
<dbReference type="RefSeq" id="WP_273744571.1">
    <property type="nucleotide sequence ID" value="NZ_CP117687.1"/>
</dbReference>
<name>A0AAQ2XGU7_9LACO</name>
<proteinExistence type="predicted"/>
<gene>
    <name evidence="1" type="ORF">PSR59_05730</name>
</gene>
<accession>A0AAQ2XGU7</accession>
<dbReference type="AlphaFoldDB" id="A0AAQ2XGU7"/>
<sequence>MPQIEKPDDLQSIANLTRFFCMHYNRLPCIKTSKNRPLHVTQDCHLQAKLKNRTFVMREDPVPKAASGALKNIFP</sequence>
<protein>
    <submittedName>
        <fullName evidence="1">Uncharacterized protein</fullName>
    </submittedName>
</protein>